<evidence type="ECO:0000256" key="1">
    <source>
        <dbReference type="SAM" id="Phobius"/>
    </source>
</evidence>
<keyword evidence="1" id="KW-0812">Transmembrane</keyword>
<keyword evidence="2" id="KW-0614">Plasmid</keyword>
<dbReference type="AlphaFoldDB" id="A0AAU8AS50"/>
<geneLocation type="plasmid" evidence="2">
    <name>unnamed3</name>
</geneLocation>
<protein>
    <submittedName>
        <fullName evidence="2">Uncharacterized protein</fullName>
    </submittedName>
</protein>
<proteinExistence type="predicted"/>
<gene>
    <name evidence="2" type="ORF">PVT71_27145</name>
</gene>
<sequence length="123" mass="12938">MSPEELVSQLAPIRVPAEFARFGLQDALCAISLGLVAGLLLARLLRVFVRPRVAPRGDVKAEIAALAGLGRHERLLGLAAILARMELPPPAGLSEALYDPGAEFDPAIAERAVLAAREAGPRA</sequence>
<keyword evidence="1" id="KW-1133">Transmembrane helix</keyword>
<dbReference type="EMBL" id="CP123388">
    <property type="protein sequence ID" value="XCC97465.1"/>
    <property type="molecule type" value="Genomic_DNA"/>
</dbReference>
<dbReference type="RefSeq" id="WP_353476356.1">
    <property type="nucleotide sequence ID" value="NZ_CP123388.1"/>
</dbReference>
<reference evidence="2" key="1">
    <citation type="submission" date="2023-02" db="EMBL/GenBank/DDBJ databases">
        <title>Description and genomic characterization of Salipiger bruguierae sp. nov., isolated from the sediment of mangrove plant Bruguiera sexangula.</title>
        <authorList>
            <person name="Long M."/>
        </authorList>
    </citation>
    <scope>NUCLEOTIDE SEQUENCE</scope>
    <source>
        <strain evidence="2">H15</strain>
        <plasmid evidence="2">unnamed3</plasmid>
    </source>
</reference>
<accession>A0AAU8AS50</accession>
<evidence type="ECO:0000313" key="2">
    <source>
        <dbReference type="EMBL" id="XCC97465.1"/>
    </source>
</evidence>
<organism evidence="2">
    <name type="scientific">Alloyangia sp. H15</name>
    <dbReference type="NCBI Taxonomy" id="3029062"/>
    <lineage>
        <taxon>Bacteria</taxon>
        <taxon>Pseudomonadati</taxon>
        <taxon>Pseudomonadota</taxon>
        <taxon>Alphaproteobacteria</taxon>
        <taxon>Rhodobacterales</taxon>
        <taxon>Roseobacteraceae</taxon>
        <taxon>Alloyangia</taxon>
    </lineage>
</organism>
<keyword evidence="1" id="KW-0472">Membrane</keyword>
<feature type="transmembrane region" description="Helical" evidence="1">
    <location>
        <begin position="22"/>
        <end position="42"/>
    </location>
</feature>
<name>A0AAU8AS50_9RHOB</name>